<dbReference type="Proteomes" id="UP000634134">
    <property type="component" value="Unassembled WGS sequence"/>
</dbReference>
<dbReference type="Pfam" id="PF08867">
    <property type="entry name" value="FRG"/>
    <property type="match status" value="1"/>
</dbReference>
<reference evidence="3" key="1">
    <citation type="submission" date="2023-07" db="EMBL/GenBank/DDBJ databases">
        <title>Dyadobacter sp. nov 'subterranea' isolated from contaminted grondwater.</title>
        <authorList>
            <person name="Szabo I."/>
            <person name="Al-Omari J."/>
            <person name="Szerdahelyi S.G."/>
            <person name="Rado J."/>
        </authorList>
    </citation>
    <scope>NUCLEOTIDE SEQUENCE [LARGE SCALE GENOMIC DNA]</scope>
    <source>
        <strain evidence="3">UP-52</strain>
    </source>
</reference>
<sequence length="201" mass="23402">MIWDFCYHANLCGLAIPEKMDFFDYEIHREPNILFPGIPKEDAFKQRLLNNHPTSPKPTLSTGLAQHHGIPTRLLDFTLDPLRAIYFASLGQGYSDIWVWAIKLSNFGEAMVEHKKFITDEKKVKPLLSQYSVAIMPSASNSYLYNQRGIFLYPKHANEYLLEFGKHPDLKDFMEAYYGDAKHQLTQIVLTRIHMDKLKYF</sequence>
<evidence type="ECO:0000313" key="3">
    <source>
        <dbReference type="Proteomes" id="UP000634134"/>
    </source>
</evidence>
<dbReference type="EMBL" id="JACYGY010000001">
    <property type="protein sequence ID" value="MBE9462817.1"/>
    <property type="molecule type" value="Genomic_DNA"/>
</dbReference>
<gene>
    <name evidence="2" type="ORF">IEE83_13100</name>
</gene>
<comment type="caution">
    <text evidence="2">The sequence shown here is derived from an EMBL/GenBank/DDBJ whole genome shotgun (WGS) entry which is preliminary data.</text>
</comment>
<evidence type="ECO:0000259" key="1">
    <source>
        <dbReference type="SMART" id="SM00901"/>
    </source>
</evidence>
<dbReference type="InterPro" id="IPR014966">
    <property type="entry name" value="FRG-dom"/>
</dbReference>
<evidence type="ECO:0000313" key="2">
    <source>
        <dbReference type="EMBL" id="MBE9462817.1"/>
    </source>
</evidence>
<accession>A0ABR9WBI1</accession>
<feature type="domain" description="FRG" evidence="1">
    <location>
        <begin position="18"/>
        <end position="98"/>
    </location>
</feature>
<keyword evidence="3" id="KW-1185">Reference proteome</keyword>
<name>A0ABR9WBI1_9BACT</name>
<protein>
    <submittedName>
        <fullName evidence="2">FRG domain-containing protein</fullName>
    </submittedName>
</protein>
<dbReference type="SMART" id="SM00901">
    <property type="entry name" value="FRG"/>
    <property type="match status" value="1"/>
</dbReference>
<proteinExistence type="predicted"/>
<organism evidence="2 3">
    <name type="scientific">Dyadobacter subterraneus</name>
    <dbReference type="NCBI Taxonomy" id="2773304"/>
    <lineage>
        <taxon>Bacteria</taxon>
        <taxon>Pseudomonadati</taxon>
        <taxon>Bacteroidota</taxon>
        <taxon>Cytophagia</taxon>
        <taxon>Cytophagales</taxon>
        <taxon>Spirosomataceae</taxon>
        <taxon>Dyadobacter</taxon>
    </lineage>
</organism>